<accession>A0A6G0VVV4</accession>
<keyword evidence="2" id="KW-1185">Reference proteome</keyword>
<feature type="non-terminal residue" evidence="1">
    <location>
        <position position="210"/>
    </location>
</feature>
<dbReference type="AlphaFoldDB" id="A0A6G0VVV4"/>
<dbReference type="OrthoDB" id="6625354at2759"/>
<protein>
    <submittedName>
        <fullName evidence="1">Myb DNA-bind 5 domain-containing protein</fullName>
    </submittedName>
</protein>
<organism evidence="1 2">
    <name type="scientific">Aphis craccivora</name>
    <name type="common">Cowpea aphid</name>
    <dbReference type="NCBI Taxonomy" id="307492"/>
    <lineage>
        <taxon>Eukaryota</taxon>
        <taxon>Metazoa</taxon>
        <taxon>Ecdysozoa</taxon>
        <taxon>Arthropoda</taxon>
        <taxon>Hexapoda</taxon>
        <taxon>Insecta</taxon>
        <taxon>Pterygota</taxon>
        <taxon>Neoptera</taxon>
        <taxon>Paraneoptera</taxon>
        <taxon>Hemiptera</taxon>
        <taxon>Sternorrhyncha</taxon>
        <taxon>Aphidomorpha</taxon>
        <taxon>Aphidoidea</taxon>
        <taxon>Aphididae</taxon>
        <taxon>Aphidini</taxon>
        <taxon>Aphis</taxon>
        <taxon>Aphis</taxon>
    </lineage>
</organism>
<comment type="caution">
    <text evidence="1">The sequence shown here is derived from an EMBL/GenBank/DDBJ whole genome shotgun (WGS) entry which is preliminary data.</text>
</comment>
<name>A0A6G0VVV4_APHCR</name>
<gene>
    <name evidence="1" type="ORF">FWK35_00035452</name>
</gene>
<evidence type="ECO:0000313" key="2">
    <source>
        <dbReference type="Proteomes" id="UP000478052"/>
    </source>
</evidence>
<reference evidence="1 2" key="1">
    <citation type="submission" date="2019-08" db="EMBL/GenBank/DDBJ databases">
        <title>Whole genome of Aphis craccivora.</title>
        <authorList>
            <person name="Voronova N.V."/>
            <person name="Shulinski R.S."/>
            <person name="Bandarenka Y.V."/>
            <person name="Zhorov D.G."/>
            <person name="Warner D."/>
        </authorList>
    </citation>
    <scope>NUCLEOTIDE SEQUENCE [LARGE SCALE GENOMIC DNA]</scope>
    <source>
        <strain evidence="1">180601</strain>
        <tissue evidence="1">Whole Body</tissue>
    </source>
</reference>
<dbReference type="EMBL" id="VUJU01012218">
    <property type="protein sequence ID" value="KAF0708311.1"/>
    <property type="molecule type" value="Genomic_DNA"/>
</dbReference>
<proteinExistence type="predicted"/>
<evidence type="ECO:0000313" key="1">
    <source>
        <dbReference type="EMBL" id="KAF0708311.1"/>
    </source>
</evidence>
<sequence>MSKKYKGKSVSFAQKEALISFMQSHPELQKGKLGSSYTSKNAKQLWQQISDELNSIVGATKDPLKWEKGINHISHYLPIHFCRIPMPIKNWWGDNENERTDEWENQILNIIGEVPICGHPNTAEPTVSFEGYQMVIEDEQVVETNCVLLLVADNMLPEIEDDLNLNTVDISDLNLLVQENPTHLNVNDCFTTAINNIQFAGKVNGQPNLT</sequence>
<dbReference type="Proteomes" id="UP000478052">
    <property type="component" value="Unassembled WGS sequence"/>
</dbReference>